<protein>
    <submittedName>
        <fullName evidence="1">Uncharacterized protein</fullName>
    </submittedName>
</protein>
<evidence type="ECO:0000313" key="1">
    <source>
        <dbReference type="EMBL" id="GJS88766.1"/>
    </source>
</evidence>
<accession>A0ABQ4ZGV7</accession>
<dbReference type="EMBL" id="BQNB010011299">
    <property type="protein sequence ID" value="GJS88766.1"/>
    <property type="molecule type" value="Genomic_DNA"/>
</dbReference>
<sequence>MWLSLPAKPRWQSQAFLLAIKTWRGSKGYDDGFRNQGTRLKTEDAPKDLEASPPHYKYIEDFTQKGG</sequence>
<name>A0ABQ4ZGV7_9ASTR</name>
<organism evidence="1 2">
    <name type="scientific">Tanacetum coccineum</name>
    <dbReference type="NCBI Taxonomy" id="301880"/>
    <lineage>
        <taxon>Eukaryota</taxon>
        <taxon>Viridiplantae</taxon>
        <taxon>Streptophyta</taxon>
        <taxon>Embryophyta</taxon>
        <taxon>Tracheophyta</taxon>
        <taxon>Spermatophyta</taxon>
        <taxon>Magnoliopsida</taxon>
        <taxon>eudicotyledons</taxon>
        <taxon>Gunneridae</taxon>
        <taxon>Pentapetalae</taxon>
        <taxon>asterids</taxon>
        <taxon>campanulids</taxon>
        <taxon>Asterales</taxon>
        <taxon>Asteraceae</taxon>
        <taxon>Asteroideae</taxon>
        <taxon>Anthemideae</taxon>
        <taxon>Anthemidinae</taxon>
        <taxon>Tanacetum</taxon>
    </lineage>
</organism>
<dbReference type="Proteomes" id="UP001151760">
    <property type="component" value="Unassembled WGS sequence"/>
</dbReference>
<keyword evidence="2" id="KW-1185">Reference proteome</keyword>
<proteinExistence type="predicted"/>
<reference evidence="1" key="1">
    <citation type="journal article" date="2022" name="Int. J. Mol. Sci.">
        <title>Draft Genome of Tanacetum Coccineum: Genomic Comparison of Closely Related Tanacetum-Family Plants.</title>
        <authorList>
            <person name="Yamashiro T."/>
            <person name="Shiraishi A."/>
            <person name="Nakayama K."/>
            <person name="Satake H."/>
        </authorList>
    </citation>
    <scope>NUCLEOTIDE SEQUENCE</scope>
</reference>
<reference evidence="1" key="2">
    <citation type="submission" date="2022-01" db="EMBL/GenBank/DDBJ databases">
        <authorList>
            <person name="Yamashiro T."/>
            <person name="Shiraishi A."/>
            <person name="Satake H."/>
            <person name="Nakayama K."/>
        </authorList>
    </citation>
    <scope>NUCLEOTIDE SEQUENCE</scope>
</reference>
<evidence type="ECO:0000313" key="2">
    <source>
        <dbReference type="Proteomes" id="UP001151760"/>
    </source>
</evidence>
<gene>
    <name evidence="1" type="ORF">Tco_0771402</name>
</gene>
<comment type="caution">
    <text evidence="1">The sequence shown here is derived from an EMBL/GenBank/DDBJ whole genome shotgun (WGS) entry which is preliminary data.</text>
</comment>